<dbReference type="PANTHER" id="PTHR34117">
    <property type="entry name" value="STYLE CELL-CYCLE INHIBITOR 1"/>
    <property type="match status" value="1"/>
</dbReference>
<feature type="region of interest" description="Disordered" evidence="1">
    <location>
        <begin position="125"/>
        <end position="256"/>
    </location>
</feature>
<evidence type="ECO:0000313" key="2">
    <source>
        <dbReference type="EMBL" id="ORY39600.1"/>
    </source>
</evidence>
<dbReference type="InterPro" id="IPR044688">
    <property type="entry name" value="SCI-1-like"/>
</dbReference>
<feature type="compositionally biased region" description="Basic and acidic residues" evidence="1">
    <location>
        <begin position="228"/>
        <end position="256"/>
    </location>
</feature>
<reference evidence="2 3" key="1">
    <citation type="submission" date="2016-07" db="EMBL/GenBank/DDBJ databases">
        <title>Pervasive Adenine N6-methylation of Active Genes in Fungi.</title>
        <authorList>
            <consortium name="DOE Joint Genome Institute"/>
            <person name="Mondo S.J."/>
            <person name="Dannebaum R.O."/>
            <person name="Kuo R.C."/>
            <person name="Labutti K."/>
            <person name="Haridas S."/>
            <person name="Kuo A."/>
            <person name="Salamov A."/>
            <person name="Ahrendt S.R."/>
            <person name="Lipzen A."/>
            <person name="Sullivan W."/>
            <person name="Andreopoulos W.B."/>
            <person name="Clum A."/>
            <person name="Lindquist E."/>
            <person name="Daum C."/>
            <person name="Ramamoorthy G.K."/>
            <person name="Gryganskyi A."/>
            <person name="Culley D."/>
            <person name="Magnuson J.K."/>
            <person name="James T.Y."/>
            <person name="O'Malley M.A."/>
            <person name="Stajich J.E."/>
            <person name="Spatafora J.W."/>
            <person name="Visel A."/>
            <person name="Grigoriev I.V."/>
        </authorList>
    </citation>
    <scope>NUCLEOTIDE SEQUENCE [LARGE SCALE GENOMIC DNA]</scope>
    <source>
        <strain evidence="2 3">JEL800</strain>
    </source>
</reference>
<evidence type="ECO:0000256" key="1">
    <source>
        <dbReference type="SAM" id="MobiDB-lite"/>
    </source>
</evidence>
<dbReference type="OrthoDB" id="2139939at2759"/>
<dbReference type="Proteomes" id="UP000193642">
    <property type="component" value="Unassembled WGS sequence"/>
</dbReference>
<evidence type="ECO:0000313" key="3">
    <source>
        <dbReference type="Proteomes" id="UP000193642"/>
    </source>
</evidence>
<feature type="compositionally biased region" description="Basic and acidic residues" evidence="1">
    <location>
        <begin position="186"/>
        <end position="209"/>
    </location>
</feature>
<feature type="region of interest" description="Disordered" evidence="1">
    <location>
        <begin position="1"/>
        <end position="36"/>
    </location>
</feature>
<organism evidence="2 3">
    <name type="scientific">Rhizoclosmatium globosum</name>
    <dbReference type="NCBI Taxonomy" id="329046"/>
    <lineage>
        <taxon>Eukaryota</taxon>
        <taxon>Fungi</taxon>
        <taxon>Fungi incertae sedis</taxon>
        <taxon>Chytridiomycota</taxon>
        <taxon>Chytridiomycota incertae sedis</taxon>
        <taxon>Chytridiomycetes</taxon>
        <taxon>Chytridiales</taxon>
        <taxon>Chytriomycetaceae</taxon>
        <taxon>Rhizoclosmatium</taxon>
    </lineage>
</organism>
<name>A0A1Y2BXV2_9FUNG</name>
<protein>
    <submittedName>
        <fullName evidence="2">Uncharacterized protein</fullName>
    </submittedName>
</protein>
<comment type="caution">
    <text evidence="2">The sequence shown here is derived from an EMBL/GenBank/DDBJ whole genome shotgun (WGS) entry which is preliminary data.</text>
</comment>
<sequence>MGKRDRSPVDSTSRKHQRKEHSDDESDTEIKVSNPISDDDFYNKSSEFVVWLKEKKGKYLSDLSSKEARKYFAKFVKKWNRCFYSGIASTDIDSNARSKHKWNFKVTEADEQRLVEAKDSVHSLTASALETEKKRSGGSAGRRTNIDEDMDDEDRARYEKALRKKDAKSYDSTRQAALDELVPKATGREAQLEKRKAQNAFHKQERDYDVSLNDSDLMGGGDSFAAHLARERARKERYEERKSGSRNPKEELDSRVQNYKQKEDATMAMLRDLAKKHHGGGGNH</sequence>
<proteinExistence type="predicted"/>
<dbReference type="PANTHER" id="PTHR34117:SF1">
    <property type="entry name" value="STYLE CELL-CYCLE INHIBITOR 1"/>
    <property type="match status" value="1"/>
</dbReference>
<keyword evidence="3" id="KW-1185">Reference proteome</keyword>
<gene>
    <name evidence="2" type="ORF">BCR33DRAFT_699986</name>
</gene>
<dbReference type="STRING" id="329046.A0A1Y2BXV2"/>
<accession>A0A1Y2BXV2</accession>
<dbReference type="AlphaFoldDB" id="A0A1Y2BXV2"/>
<dbReference type="EMBL" id="MCGO01000039">
    <property type="protein sequence ID" value="ORY39600.1"/>
    <property type="molecule type" value="Genomic_DNA"/>
</dbReference>